<protein>
    <submittedName>
        <fullName evidence="1">DUF4258 domain-containing protein</fullName>
    </submittedName>
</protein>
<name>A0A8I1GER9_9HYPH</name>
<evidence type="ECO:0000313" key="2">
    <source>
        <dbReference type="Proteomes" id="UP000623250"/>
    </source>
</evidence>
<proteinExistence type="predicted"/>
<sequence length="106" mass="12299">MAKKRSRQRTSYEDEGSRLRKLASTPGISLAFSRHAEDEMRKDGIVKLDIANMLKRCMVTKIEDCRDETSWRAEGKDNDGRKIAAEVVVYEDRIRIKIVTAWVNRK</sequence>
<reference evidence="1 2" key="1">
    <citation type="submission" date="2020-12" db="EMBL/GenBank/DDBJ databases">
        <title>Revised draft genomes of Rhodomicrobium vannielii ATCC 17100 and Rhodomicrobium udaipurense JA643.</title>
        <authorList>
            <person name="Conners E.M."/>
            <person name="Davenport E.J."/>
            <person name="Bose A."/>
        </authorList>
    </citation>
    <scope>NUCLEOTIDE SEQUENCE [LARGE SCALE GENOMIC DNA]</scope>
    <source>
        <strain evidence="1 2">JA643</strain>
    </source>
</reference>
<accession>A0A8I1GER9</accession>
<dbReference type="RefSeq" id="WP_162173187.1">
    <property type="nucleotide sequence ID" value="NZ_JAEMUK010000004.1"/>
</dbReference>
<dbReference type="EMBL" id="JAEMUK010000004">
    <property type="protein sequence ID" value="MBJ7542331.1"/>
    <property type="molecule type" value="Genomic_DNA"/>
</dbReference>
<evidence type="ECO:0000313" key="1">
    <source>
        <dbReference type="EMBL" id="MBJ7542331.1"/>
    </source>
</evidence>
<dbReference type="Proteomes" id="UP000623250">
    <property type="component" value="Unassembled WGS sequence"/>
</dbReference>
<gene>
    <name evidence="1" type="ORF">JDN41_02025</name>
</gene>
<organism evidence="1 2">
    <name type="scientific">Rhodomicrobium udaipurense</name>
    <dbReference type="NCBI Taxonomy" id="1202716"/>
    <lineage>
        <taxon>Bacteria</taxon>
        <taxon>Pseudomonadati</taxon>
        <taxon>Pseudomonadota</taxon>
        <taxon>Alphaproteobacteria</taxon>
        <taxon>Hyphomicrobiales</taxon>
        <taxon>Hyphomicrobiaceae</taxon>
        <taxon>Rhodomicrobium</taxon>
    </lineage>
</organism>
<dbReference type="Pfam" id="PF14076">
    <property type="entry name" value="DUF4258"/>
    <property type="match status" value="1"/>
</dbReference>
<comment type="caution">
    <text evidence="1">The sequence shown here is derived from an EMBL/GenBank/DDBJ whole genome shotgun (WGS) entry which is preliminary data.</text>
</comment>
<dbReference type="InterPro" id="IPR025354">
    <property type="entry name" value="DUF4258"/>
</dbReference>
<keyword evidence="2" id="KW-1185">Reference proteome</keyword>
<dbReference type="AlphaFoldDB" id="A0A8I1GER9"/>